<comment type="caution">
    <text evidence="1">The sequence shown here is derived from an EMBL/GenBank/DDBJ whole genome shotgun (WGS) entry which is preliminary data.</text>
</comment>
<dbReference type="EMBL" id="CAJVPT010010473">
    <property type="protein sequence ID" value="CAG8570775.1"/>
    <property type="molecule type" value="Genomic_DNA"/>
</dbReference>
<evidence type="ECO:0000313" key="2">
    <source>
        <dbReference type="Proteomes" id="UP000789525"/>
    </source>
</evidence>
<keyword evidence="2" id="KW-1185">Reference proteome</keyword>
<sequence>MSSSESSTEDVSSSKTSSAAENSNTHSPPQINLTFPHAAQPDIIRANQKDVYYQSVLEEQVTNVFRLFFGTQTLGEEYCDIIQISESIKKTPPVRVSEHAIWRIPVMCRGSERINKIRKNVRSAPRVKHRFQDRETPGSQNLNLKEF</sequence>
<reference evidence="1" key="1">
    <citation type="submission" date="2021-06" db="EMBL/GenBank/DDBJ databases">
        <authorList>
            <person name="Kallberg Y."/>
            <person name="Tangrot J."/>
            <person name="Rosling A."/>
        </authorList>
    </citation>
    <scope>NUCLEOTIDE SEQUENCE</scope>
    <source>
        <strain evidence="1">CL356</strain>
    </source>
</reference>
<organism evidence="1 2">
    <name type="scientific">Acaulospora colombiana</name>
    <dbReference type="NCBI Taxonomy" id="27376"/>
    <lineage>
        <taxon>Eukaryota</taxon>
        <taxon>Fungi</taxon>
        <taxon>Fungi incertae sedis</taxon>
        <taxon>Mucoromycota</taxon>
        <taxon>Glomeromycotina</taxon>
        <taxon>Glomeromycetes</taxon>
        <taxon>Diversisporales</taxon>
        <taxon>Acaulosporaceae</taxon>
        <taxon>Acaulospora</taxon>
    </lineage>
</organism>
<name>A0ACA9M6V2_9GLOM</name>
<dbReference type="Proteomes" id="UP000789525">
    <property type="component" value="Unassembled WGS sequence"/>
</dbReference>
<proteinExistence type="predicted"/>
<evidence type="ECO:0000313" key="1">
    <source>
        <dbReference type="EMBL" id="CAG8570775.1"/>
    </source>
</evidence>
<gene>
    <name evidence="1" type="ORF">ACOLOM_LOCUS5596</name>
</gene>
<protein>
    <submittedName>
        <fullName evidence="1">12962_t:CDS:1</fullName>
    </submittedName>
</protein>
<accession>A0ACA9M6V2</accession>
<feature type="non-terminal residue" evidence="1">
    <location>
        <position position="147"/>
    </location>
</feature>